<evidence type="ECO:0000256" key="7">
    <source>
        <dbReference type="ARBA" id="ARBA00022958"/>
    </source>
</evidence>
<keyword evidence="12" id="KW-0175">Coiled coil</keyword>
<dbReference type="InterPro" id="IPR028325">
    <property type="entry name" value="VG_K_chnl"/>
</dbReference>
<feature type="domain" description="EF-hand" evidence="14">
    <location>
        <begin position="311"/>
        <end position="346"/>
    </location>
</feature>
<dbReference type="PANTHER" id="PTHR11537:SF254">
    <property type="entry name" value="POTASSIUM VOLTAGE-GATED CHANNEL PROTEIN SHAB"/>
    <property type="match status" value="1"/>
</dbReference>
<keyword evidence="5" id="KW-0631">Potassium channel</keyword>
<dbReference type="GO" id="GO:0008076">
    <property type="term" value="C:voltage-gated potassium channel complex"/>
    <property type="evidence" value="ECO:0007669"/>
    <property type="project" value="InterPro"/>
</dbReference>
<evidence type="ECO:0000313" key="15">
    <source>
        <dbReference type="EMBL" id="CAE0749449.1"/>
    </source>
</evidence>
<dbReference type="Gene3D" id="1.20.120.350">
    <property type="entry name" value="Voltage-gated potassium channels. Chain C"/>
    <property type="match status" value="1"/>
</dbReference>
<name>A0A7S4B011_CHRCT</name>
<evidence type="ECO:0000256" key="11">
    <source>
        <dbReference type="ARBA" id="ARBA00023303"/>
    </source>
</evidence>
<dbReference type="AlphaFoldDB" id="A0A7S4B011"/>
<dbReference type="PANTHER" id="PTHR11537">
    <property type="entry name" value="VOLTAGE-GATED POTASSIUM CHANNEL"/>
    <property type="match status" value="1"/>
</dbReference>
<dbReference type="InterPro" id="IPR011992">
    <property type="entry name" value="EF-hand-dom_pair"/>
</dbReference>
<dbReference type="InterPro" id="IPR027359">
    <property type="entry name" value="Volt_channel_dom_sf"/>
</dbReference>
<evidence type="ECO:0000256" key="12">
    <source>
        <dbReference type="SAM" id="Coils"/>
    </source>
</evidence>
<accession>A0A7S4B011</accession>
<dbReference type="InterPro" id="IPR005821">
    <property type="entry name" value="Ion_trans_dom"/>
</dbReference>
<keyword evidence="10 13" id="KW-0472">Membrane</keyword>
<proteinExistence type="predicted"/>
<organism evidence="15">
    <name type="scientific">Chrysotila carterae</name>
    <name type="common">Marine alga</name>
    <name type="synonym">Syracosphaera carterae</name>
    <dbReference type="NCBI Taxonomy" id="13221"/>
    <lineage>
        <taxon>Eukaryota</taxon>
        <taxon>Haptista</taxon>
        <taxon>Haptophyta</taxon>
        <taxon>Prymnesiophyceae</taxon>
        <taxon>Isochrysidales</taxon>
        <taxon>Isochrysidaceae</taxon>
        <taxon>Chrysotila</taxon>
    </lineage>
</organism>
<dbReference type="Pfam" id="PF00520">
    <property type="entry name" value="Ion_trans"/>
    <property type="match status" value="1"/>
</dbReference>
<evidence type="ECO:0000256" key="1">
    <source>
        <dbReference type="ARBA" id="ARBA00004141"/>
    </source>
</evidence>
<feature type="transmembrane region" description="Helical" evidence="13">
    <location>
        <begin position="241"/>
        <end position="261"/>
    </location>
</feature>
<feature type="transmembrane region" description="Helical" evidence="13">
    <location>
        <begin position="163"/>
        <end position="184"/>
    </location>
</feature>
<dbReference type="GO" id="GO:0001508">
    <property type="term" value="P:action potential"/>
    <property type="evidence" value="ECO:0007669"/>
    <property type="project" value="TreeGrafter"/>
</dbReference>
<keyword evidence="8 13" id="KW-1133">Transmembrane helix</keyword>
<dbReference type="EMBL" id="HBIZ01003724">
    <property type="protein sequence ID" value="CAE0749449.1"/>
    <property type="molecule type" value="Transcribed_RNA"/>
</dbReference>
<evidence type="ECO:0000256" key="5">
    <source>
        <dbReference type="ARBA" id="ARBA00022826"/>
    </source>
</evidence>
<reference evidence="15" key="1">
    <citation type="submission" date="2021-01" db="EMBL/GenBank/DDBJ databases">
        <authorList>
            <person name="Corre E."/>
            <person name="Pelletier E."/>
            <person name="Niang G."/>
            <person name="Scheremetjew M."/>
            <person name="Finn R."/>
            <person name="Kale V."/>
            <person name="Holt S."/>
            <person name="Cochrane G."/>
            <person name="Meng A."/>
            <person name="Brown T."/>
            <person name="Cohen L."/>
        </authorList>
    </citation>
    <scope>NUCLEOTIDE SEQUENCE</scope>
    <source>
        <strain evidence="15">CCMP645</strain>
    </source>
</reference>
<feature type="transmembrane region" description="Helical" evidence="13">
    <location>
        <begin position="196"/>
        <end position="221"/>
    </location>
</feature>
<evidence type="ECO:0000256" key="3">
    <source>
        <dbReference type="ARBA" id="ARBA00022538"/>
    </source>
</evidence>
<protein>
    <recommendedName>
        <fullName evidence="14">EF-hand domain-containing protein</fullName>
    </recommendedName>
</protein>
<dbReference type="SUPFAM" id="SSF47473">
    <property type="entry name" value="EF-hand"/>
    <property type="match status" value="1"/>
</dbReference>
<keyword evidence="7" id="KW-0630">Potassium</keyword>
<dbReference type="GO" id="GO:0005249">
    <property type="term" value="F:voltage-gated potassium channel activity"/>
    <property type="evidence" value="ECO:0007669"/>
    <property type="project" value="InterPro"/>
</dbReference>
<feature type="coiled-coil region" evidence="12">
    <location>
        <begin position="362"/>
        <end position="399"/>
    </location>
</feature>
<dbReference type="InterPro" id="IPR002048">
    <property type="entry name" value="EF_hand_dom"/>
</dbReference>
<dbReference type="Gene3D" id="1.10.238.10">
    <property type="entry name" value="EF-hand"/>
    <property type="match status" value="1"/>
</dbReference>
<dbReference type="PRINTS" id="PR00169">
    <property type="entry name" value="KCHANNEL"/>
</dbReference>
<feature type="transmembrane region" description="Helical" evidence="13">
    <location>
        <begin position="12"/>
        <end position="31"/>
    </location>
</feature>
<dbReference type="GO" id="GO:0005509">
    <property type="term" value="F:calcium ion binding"/>
    <property type="evidence" value="ECO:0007669"/>
    <property type="project" value="InterPro"/>
</dbReference>
<evidence type="ECO:0000256" key="9">
    <source>
        <dbReference type="ARBA" id="ARBA00023065"/>
    </source>
</evidence>
<feature type="transmembrane region" description="Helical" evidence="13">
    <location>
        <begin position="85"/>
        <end position="104"/>
    </location>
</feature>
<dbReference type="Gene3D" id="1.10.287.70">
    <property type="match status" value="1"/>
</dbReference>
<evidence type="ECO:0000256" key="8">
    <source>
        <dbReference type="ARBA" id="ARBA00022989"/>
    </source>
</evidence>
<evidence type="ECO:0000256" key="10">
    <source>
        <dbReference type="ARBA" id="ARBA00023136"/>
    </source>
</evidence>
<keyword evidence="11" id="KW-0407">Ion channel</keyword>
<dbReference type="SUPFAM" id="SSF81324">
    <property type="entry name" value="Voltage-gated potassium channels"/>
    <property type="match status" value="1"/>
</dbReference>
<keyword evidence="2" id="KW-0813">Transport</keyword>
<comment type="subcellular location">
    <subcellularLocation>
        <location evidence="1">Membrane</location>
        <topology evidence="1">Multi-pass membrane protein</topology>
    </subcellularLocation>
</comment>
<evidence type="ECO:0000256" key="2">
    <source>
        <dbReference type="ARBA" id="ARBA00022448"/>
    </source>
</evidence>
<keyword evidence="6" id="KW-0851">Voltage-gated channel</keyword>
<keyword evidence="9" id="KW-0406">Ion transport</keyword>
<sequence>MEDPAYSRLAKVISVILMTVILVSTVCFVLESEVQTCSPHGGPCAGFLEFEPWAKFFYVVEWISVIIFTLEYCVRIGTCPSRYRFLTSALNFVDLVAWLPFWVIEGLNDPPYSAPSLDKTTTPGFGFVRAIRLIRVFRVFKFGKYSIGIRMFSGAILHSAQPMAVLCAVLTVATIIFSSLIWLLERPQSRFVTDELLAATGMADMQIVCFGTIPSSFWWALTTMTTVGYGDCFPITLPGKMVTVVAMVCGVIVLALPITVLGSNFSKMMDMYAEDRAECTLVDAEGNGLIEELELREFLLTKKRSGLLRKDVDTKTKTLMSKYDRGKKGALTFDEFIVLQHDVLIDNHVDPMVEVARMRKSLDEQERLIMAMSSRLAALEEIKSSILSLSEQMKQFTSENMVSSRSAS</sequence>
<keyword evidence="4 13" id="KW-0812">Transmembrane</keyword>
<evidence type="ECO:0000259" key="14">
    <source>
        <dbReference type="PROSITE" id="PS50222"/>
    </source>
</evidence>
<keyword evidence="3" id="KW-0633">Potassium transport</keyword>
<evidence type="ECO:0000256" key="4">
    <source>
        <dbReference type="ARBA" id="ARBA00022692"/>
    </source>
</evidence>
<feature type="transmembrane region" description="Helical" evidence="13">
    <location>
        <begin position="56"/>
        <end position="73"/>
    </location>
</feature>
<evidence type="ECO:0000256" key="6">
    <source>
        <dbReference type="ARBA" id="ARBA00022882"/>
    </source>
</evidence>
<gene>
    <name evidence="15" type="ORF">PCAR00345_LOCUS2032</name>
</gene>
<dbReference type="PROSITE" id="PS50222">
    <property type="entry name" value="EF_HAND_2"/>
    <property type="match status" value="1"/>
</dbReference>
<evidence type="ECO:0000256" key="13">
    <source>
        <dbReference type="SAM" id="Phobius"/>
    </source>
</evidence>